<organism evidence="11 12">
    <name type="scientific">Coprinellus micaceus</name>
    <name type="common">Glistening ink-cap mushroom</name>
    <name type="synonym">Coprinus micaceus</name>
    <dbReference type="NCBI Taxonomy" id="71717"/>
    <lineage>
        <taxon>Eukaryota</taxon>
        <taxon>Fungi</taxon>
        <taxon>Dikarya</taxon>
        <taxon>Basidiomycota</taxon>
        <taxon>Agaricomycotina</taxon>
        <taxon>Agaricomycetes</taxon>
        <taxon>Agaricomycetidae</taxon>
        <taxon>Agaricales</taxon>
        <taxon>Agaricineae</taxon>
        <taxon>Psathyrellaceae</taxon>
        <taxon>Coprinellus</taxon>
    </lineage>
</organism>
<keyword evidence="7 10" id="KW-1133">Transmembrane helix</keyword>
<reference evidence="11 12" key="1">
    <citation type="journal article" date="2019" name="Nat. Ecol. Evol.">
        <title>Megaphylogeny resolves global patterns of mushroom evolution.</title>
        <authorList>
            <person name="Varga T."/>
            <person name="Krizsan K."/>
            <person name="Foldi C."/>
            <person name="Dima B."/>
            <person name="Sanchez-Garcia M."/>
            <person name="Sanchez-Ramirez S."/>
            <person name="Szollosi G.J."/>
            <person name="Szarkandi J.G."/>
            <person name="Papp V."/>
            <person name="Albert L."/>
            <person name="Andreopoulos W."/>
            <person name="Angelini C."/>
            <person name="Antonin V."/>
            <person name="Barry K.W."/>
            <person name="Bougher N.L."/>
            <person name="Buchanan P."/>
            <person name="Buyck B."/>
            <person name="Bense V."/>
            <person name="Catcheside P."/>
            <person name="Chovatia M."/>
            <person name="Cooper J."/>
            <person name="Damon W."/>
            <person name="Desjardin D."/>
            <person name="Finy P."/>
            <person name="Geml J."/>
            <person name="Haridas S."/>
            <person name="Hughes K."/>
            <person name="Justo A."/>
            <person name="Karasinski D."/>
            <person name="Kautmanova I."/>
            <person name="Kiss B."/>
            <person name="Kocsube S."/>
            <person name="Kotiranta H."/>
            <person name="LaButti K.M."/>
            <person name="Lechner B.E."/>
            <person name="Liimatainen K."/>
            <person name="Lipzen A."/>
            <person name="Lukacs Z."/>
            <person name="Mihaltcheva S."/>
            <person name="Morgado L.N."/>
            <person name="Niskanen T."/>
            <person name="Noordeloos M.E."/>
            <person name="Ohm R.A."/>
            <person name="Ortiz-Santana B."/>
            <person name="Ovrebo C."/>
            <person name="Racz N."/>
            <person name="Riley R."/>
            <person name="Savchenko A."/>
            <person name="Shiryaev A."/>
            <person name="Soop K."/>
            <person name="Spirin V."/>
            <person name="Szebenyi C."/>
            <person name="Tomsovsky M."/>
            <person name="Tulloss R.E."/>
            <person name="Uehling J."/>
            <person name="Grigoriev I.V."/>
            <person name="Vagvolgyi C."/>
            <person name="Papp T."/>
            <person name="Martin F.M."/>
            <person name="Miettinen O."/>
            <person name="Hibbett D.S."/>
            <person name="Nagy L.G."/>
        </authorList>
    </citation>
    <scope>NUCLEOTIDE SEQUENCE [LARGE SCALE GENOMIC DNA]</scope>
    <source>
        <strain evidence="11 12">FP101781</strain>
    </source>
</reference>
<accession>A0A4Y7TLA5</accession>
<comment type="subcellular location">
    <subcellularLocation>
        <location evidence="1">Membrane</location>
        <topology evidence="1">Multi-pass membrane protein</topology>
    </subcellularLocation>
</comment>
<keyword evidence="3" id="KW-0813">Transport</keyword>
<keyword evidence="8 10" id="KW-0472">Membrane</keyword>
<gene>
    <name evidence="11" type="ORF">FA13DRAFT_1812239</name>
</gene>
<proteinExistence type="inferred from homology"/>
<sequence length="802" mass="85831">MPAPTEVARAAKIATTNSPLASSQRRQTKVQYAEKEGAFKFISAKQEKDGEAYSSATASSGTSIPTGPVNGFWWDPAFDSFNTGATGGVDPAHFQGPQKTASGPVKVIRPFVLGSLVGSLGATIYQVFVFKPVYATVSSPFLVLLVYILGLAWEGVVPSTSEQGFDLREHAIASIVAIAASRGNLAVQTFGVQRLYYEKSRVDWPSAALGIFATAGLGCGIAGLFESFAALSPDIVFPLNLPVISLLKDLHSNTHSVYSPKQGLRLFGYTFGASFLYEVIPAYLSPVLTGVNVFCLSTQKAVRDVRVTITNVFGGASGNEGLGLLSLCFDWQFIGTSYATLPLGYQVNTWVGYALCYGAVMGLYYSNVTSKTLMIATAIFGEDGGVYDQSLILNEGFDIDRGLLGVVGLPKLATSALWTSVTANIALGSLITYAVLSLGWKAFWPFESCKYNNPLGSGSRHSSGHSHTRNTPGWWYIILTFLSLFAGLTVVLRQHLHGSHTGFLVAVVMGVLAVPTSTSLYGRLGSDFIFRHITKLVGAIFLPDRPLALLYVCPPSIGVHISVSHRAFSQFSLWSNSLVSTSVFATSQFKFGRDLDVPSKVVFVSLLWGLVLGGLVNYAVSESVIQHQSATLIAPTGLYMWSGQLMQTMNSEAMTWALARDLYSIQGPYYMVPFGLLIGLCLGLVQCGLGKAFPKVALFNGRIVMIPVIFTASSMMTYGNTSAVLSTIIVGLVSQLWFARKRGRDVFEAATTILGAALDGGSQSMVLLLSLSVFGAVGSYIPFLKWAGNNAGGNVDYCDPTS</sequence>
<feature type="transmembrane region" description="Helical" evidence="10">
    <location>
        <begin position="696"/>
        <end position="716"/>
    </location>
</feature>
<evidence type="ECO:0000256" key="5">
    <source>
        <dbReference type="ARBA" id="ARBA00022856"/>
    </source>
</evidence>
<feature type="region of interest" description="Disordered" evidence="9">
    <location>
        <begin position="1"/>
        <end position="29"/>
    </location>
</feature>
<feature type="transmembrane region" description="Helical" evidence="10">
    <location>
        <begin position="347"/>
        <end position="365"/>
    </location>
</feature>
<keyword evidence="12" id="KW-1185">Reference proteome</keyword>
<dbReference type="GO" id="GO:0016020">
    <property type="term" value="C:membrane"/>
    <property type="evidence" value="ECO:0007669"/>
    <property type="project" value="UniProtKB-SubCell"/>
</dbReference>
<evidence type="ECO:0000256" key="9">
    <source>
        <dbReference type="SAM" id="MobiDB-lite"/>
    </source>
</evidence>
<comment type="similarity">
    <text evidence="2">Belongs to the oligopeptide OPT transporter family.</text>
</comment>
<feature type="transmembrane region" description="Helical" evidence="10">
    <location>
        <begin position="134"/>
        <end position="153"/>
    </location>
</feature>
<feature type="transmembrane region" description="Helical" evidence="10">
    <location>
        <begin position="601"/>
        <end position="620"/>
    </location>
</feature>
<dbReference type="GO" id="GO:0035673">
    <property type="term" value="F:oligopeptide transmembrane transporter activity"/>
    <property type="evidence" value="ECO:0007669"/>
    <property type="project" value="InterPro"/>
</dbReference>
<feature type="transmembrane region" description="Helical" evidence="10">
    <location>
        <begin position="473"/>
        <end position="491"/>
    </location>
</feature>
<feature type="transmembrane region" description="Helical" evidence="10">
    <location>
        <begin position="765"/>
        <end position="783"/>
    </location>
</feature>
<evidence type="ECO:0000256" key="8">
    <source>
        <dbReference type="ARBA" id="ARBA00023136"/>
    </source>
</evidence>
<evidence type="ECO:0000256" key="2">
    <source>
        <dbReference type="ARBA" id="ARBA00008807"/>
    </source>
</evidence>
<keyword evidence="4 10" id="KW-0812">Transmembrane</keyword>
<evidence type="ECO:0000256" key="7">
    <source>
        <dbReference type="ARBA" id="ARBA00022989"/>
    </source>
</evidence>
<evidence type="ECO:0000256" key="10">
    <source>
        <dbReference type="SAM" id="Phobius"/>
    </source>
</evidence>
<feature type="transmembrane region" description="Helical" evidence="10">
    <location>
        <begin position="669"/>
        <end position="689"/>
    </location>
</feature>
<evidence type="ECO:0000256" key="6">
    <source>
        <dbReference type="ARBA" id="ARBA00022927"/>
    </source>
</evidence>
<dbReference type="AlphaFoldDB" id="A0A4Y7TLA5"/>
<keyword evidence="6" id="KW-0653">Protein transport</keyword>
<feature type="transmembrane region" description="Helical" evidence="10">
    <location>
        <begin position="266"/>
        <end position="284"/>
    </location>
</feature>
<dbReference type="OrthoDB" id="9986677at2759"/>
<dbReference type="EMBL" id="QPFP01000010">
    <property type="protein sequence ID" value="TEB34322.1"/>
    <property type="molecule type" value="Genomic_DNA"/>
</dbReference>
<feature type="transmembrane region" description="Helical" evidence="10">
    <location>
        <begin position="107"/>
        <end position="128"/>
    </location>
</feature>
<dbReference type="Proteomes" id="UP000298030">
    <property type="component" value="Unassembled WGS sequence"/>
</dbReference>
<dbReference type="PANTHER" id="PTHR22601">
    <property type="entry name" value="ISP4 LIKE PROTEIN"/>
    <property type="match status" value="1"/>
</dbReference>
<dbReference type="InterPro" id="IPR004648">
    <property type="entry name" value="Oligpept_transpt"/>
</dbReference>
<feature type="transmembrane region" description="Helical" evidence="10">
    <location>
        <begin position="503"/>
        <end position="522"/>
    </location>
</feature>
<dbReference type="InterPro" id="IPR004813">
    <property type="entry name" value="OPT"/>
</dbReference>
<dbReference type="GO" id="GO:0015031">
    <property type="term" value="P:protein transport"/>
    <property type="evidence" value="ECO:0007669"/>
    <property type="project" value="UniProtKB-KW"/>
</dbReference>
<dbReference type="Pfam" id="PF03169">
    <property type="entry name" value="OPT"/>
    <property type="match status" value="1"/>
</dbReference>
<evidence type="ECO:0000256" key="4">
    <source>
        <dbReference type="ARBA" id="ARBA00022692"/>
    </source>
</evidence>
<evidence type="ECO:0000256" key="1">
    <source>
        <dbReference type="ARBA" id="ARBA00004141"/>
    </source>
</evidence>
<comment type="caution">
    <text evidence="11">The sequence shown here is derived from an EMBL/GenBank/DDBJ whole genome shotgun (WGS) entry which is preliminary data.</text>
</comment>
<evidence type="ECO:0000313" key="11">
    <source>
        <dbReference type="EMBL" id="TEB34322.1"/>
    </source>
</evidence>
<feature type="transmembrane region" description="Helical" evidence="10">
    <location>
        <begin position="722"/>
        <end position="739"/>
    </location>
</feature>
<keyword evidence="5" id="KW-0571">Peptide transport</keyword>
<feature type="compositionally biased region" description="Polar residues" evidence="9">
    <location>
        <begin position="14"/>
        <end position="25"/>
    </location>
</feature>
<name>A0A4Y7TLA5_COPMI</name>
<evidence type="ECO:0000256" key="3">
    <source>
        <dbReference type="ARBA" id="ARBA00022448"/>
    </source>
</evidence>
<protein>
    <submittedName>
        <fullName evidence="11">OPT superfamily oligopeptide transporter</fullName>
    </submittedName>
</protein>
<evidence type="ECO:0000313" key="12">
    <source>
        <dbReference type="Proteomes" id="UP000298030"/>
    </source>
</evidence>